<name>A0A9Q3DVP5_9BASI</name>
<dbReference type="Proteomes" id="UP000765509">
    <property type="component" value="Unassembled WGS sequence"/>
</dbReference>
<dbReference type="EMBL" id="AVOT02019758">
    <property type="protein sequence ID" value="MBW0507516.1"/>
    <property type="molecule type" value="Genomic_DNA"/>
</dbReference>
<feature type="region of interest" description="Disordered" evidence="1">
    <location>
        <begin position="1"/>
        <end position="23"/>
    </location>
</feature>
<proteinExistence type="predicted"/>
<dbReference type="AlphaFoldDB" id="A0A9Q3DVP5"/>
<evidence type="ECO:0000256" key="1">
    <source>
        <dbReference type="SAM" id="MobiDB-lite"/>
    </source>
</evidence>
<comment type="caution">
    <text evidence="2">The sequence shown here is derived from an EMBL/GenBank/DDBJ whole genome shotgun (WGS) entry which is preliminary data.</text>
</comment>
<gene>
    <name evidence="2" type="ORF">O181_047231</name>
</gene>
<feature type="compositionally biased region" description="Low complexity" evidence="1">
    <location>
        <begin position="1"/>
        <end position="10"/>
    </location>
</feature>
<accession>A0A9Q3DVP5</accession>
<organism evidence="2 3">
    <name type="scientific">Austropuccinia psidii MF-1</name>
    <dbReference type="NCBI Taxonomy" id="1389203"/>
    <lineage>
        <taxon>Eukaryota</taxon>
        <taxon>Fungi</taxon>
        <taxon>Dikarya</taxon>
        <taxon>Basidiomycota</taxon>
        <taxon>Pucciniomycotina</taxon>
        <taxon>Pucciniomycetes</taxon>
        <taxon>Pucciniales</taxon>
        <taxon>Sphaerophragmiaceae</taxon>
        <taxon>Austropuccinia</taxon>
    </lineage>
</organism>
<sequence>MFAKANANKNTAQASPPRKFNSAARARPIPECVASVSEASSVGGCSKSETNNSCFLLIGFSFSGIDSSLELQSSHPLQEMRQRFEKDVEKDNAPRHQSLLKTCSDALY</sequence>
<protein>
    <submittedName>
        <fullName evidence="2">Uncharacterized protein</fullName>
    </submittedName>
</protein>
<evidence type="ECO:0000313" key="3">
    <source>
        <dbReference type="Proteomes" id="UP000765509"/>
    </source>
</evidence>
<evidence type="ECO:0000313" key="2">
    <source>
        <dbReference type="EMBL" id="MBW0507516.1"/>
    </source>
</evidence>
<keyword evidence="3" id="KW-1185">Reference proteome</keyword>
<reference evidence="2" key="1">
    <citation type="submission" date="2021-03" db="EMBL/GenBank/DDBJ databases">
        <title>Draft genome sequence of rust myrtle Austropuccinia psidii MF-1, a brazilian biotype.</title>
        <authorList>
            <person name="Quecine M.C."/>
            <person name="Pachon D.M.R."/>
            <person name="Bonatelli M.L."/>
            <person name="Correr F.H."/>
            <person name="Franceschini L.M."/>
            <person name="Leite T.F."/>
            <person name="Margarido G.R.A."/>
            <person name="Almeida C.A."/>
            <person name="Ferrarezi J.A."/>
            <person name="Labate C.A."/>
        </authorList>
    </citation>
    <scope>NUCLEOTIDE SEQUENCE</scope>
    <source>
        <strain evidence="2">MF-1</strain>
    </source>
</reference>